<dbReference type="STRING" id="307972.A0A2G8KR61"/>
<keyword evidence="2" id="KW-0645">Protease</keyword>
<dbReference type="InterPro" id="IPR013201">
    <property type="entry name" value="Prot_inhib_I29"/>
</dbReference>
<evidence type="ECO:0000256" key="2">
    <source>
        <dbReference type="ARBA" id="ARBA00022670"/>
    </source>
</evidence>
<feature type="signal peptide" evidence="6">
    <location>
        <begin position="1"/>
        <end position="22"/>
    </location>
</feature>
<evidence type="ECO:0000256" key="3">
    <source>
        <dbReference type="ARBA" id="ARBA00022801"/>
    </source>
</evidence>
<feature type="domain" description="Cathepsin propeptide inhibitor" evidence="8">
    <location>
        <begin position="34"/>
        <end position="93"/>
    </location>
</feature>
<evidence type="ECO:0000256" key="4">
    <source>
        <dbReference type="ARBA" id="ARBA00022807"/>
    </source>
</evidence>
<evidence type="ECO:0000313" key="9">
    <source>
        <dbReference type="EMBL" id="PIK50455.1"/>
    </source>
</evidence>
<dbReference type="FunFam" id="3.90.70.10:FF:000006">
    <property type="entry name" value="Cathepsin S"/>
    <property type="match status" value="1"/>
</dbReference>
<dbReference type="SMART" id="SM00645">
    <property type="entry name" value="Pept_C1"/>
    <property type="match status" value="1"/>
</dbReference>
<gene>
    <name evidence="9" type="ORF">BSL78_12694</name>
</gene>
<dbReference type="GO" id="GO:0008234">
    <property type="term" value="F:cysteine-type peptidase activity"/>
    <property type="evidence" value="ECO:0007669"/>
    <property type="project" value="UniProtKB-KW"/>
</dbReference>
<dbReference type="InterPro" id="IPR025661">
    <property type="entry name" value="Pept_asp_AS"/>
</dbReference>
<organism evidence="9 10">
    <name type="scientific">Stichopus japonicus</name>
    <name type="common">Sea cucumber</name>
    <dbReference type="NCBI Taxonomy" id="307972"/>
    <lineage>
        <taxon>Eukaryota</taxon>
        <taxon>Metazoa</taxon>
        <taxon>Echinodermata</taxon>
        <taxon>Eleutherozoa</taxon>
        <taxon>Echinozoa</taxon>
        <taxon>Holothuroidea</taxon>
        <taxon>Aspidochirotacea</taxon>
        <taxon>Aspidochirotida</taxon>
        <taxon>Stichopodidae</taxon>
        <taxon>Apostichopus</taxon>
    </lineage>
</organism>
<dbReference type="InterPro" id="IPR013128">
    <property type="entry name" value="Peptidase_C1A"/>
</dbReference>
<reference evidence="9 10" key="1">
    <citation type="journal article" date="2017" name="PLoS Biol.">
        <title>The sea cucumber genome provides insights into morphological evolution and visceral regeneration.</title>
        <authorList>
            <person name="Zhang X."/>
            <person name="Sun L."/>
            <person name="Yuan J."/>
            <person name="Sun Y."/>
            <person name="Gao Y."/>
            <person name="Zhang L."/>
            <person name="Li S."/>
            <person name="Dai H."/>
            <person name="Hamel J.F."/>
            <person name="Liu C."/>
            <person name="Yu Y."/>
            <person name="Liu S."/>
            <person name="Lin W."/>
            <person name="Guo K."/>
            <person name="Jin S."/>
            <person name="Xu P."/>
            <person name="Storey K.B."/>
            <person name="Huan P."/>
            <person name="Zhang T."/>
            <person name="Zhou Y."/>
            <person name="Zhang J."/>
            <person name="Lin C."/>
            <person name="Li X."/>
            <person name="Xing L."/>
            <person name="Huo D."/>
            <person name="Sun M."/>
            <person name="Wang L."/>
            <person name="Mercier A."/>
            <person name="Li F."/>
            <person name="Yang H."/>
            <person name="Xiang J."/>
        </authorList>
    </citation>
    <scope>NUCLEOTIDE SEQUENCE [LARGE SCALE GENOMIC DNA]</scope>
    <source>
        <strain evidence="9">Shaxun</strain>
        <tissue evidence="9">Muscle</tissue>
    </source>
</reference>
<name>A0A2G8KR61_STIJA</name>
<dbReference type="PROSITE" id="PS00639">
    <property type="entry name" value="THIOL_PROTEASE_HIS"/>
    <property type="match status" value="1"/>
</dbReference>
<dbReference type="PROSITE" id="PS00640">
    <property type="entry name" value="THIOL_PROTEASE_ASN"/>
    <property type="match status" value="1"/>
</dbReference>
<evidence type="ECO:0000313" key="10">
    <source>
        <dbReference type="Proteomes" id="UP000230750"/>
    </source>
</evidence>
<feature type="chain" id="PRO_5018656996" evidence="6">
    <location>
        <begin position="23"/>
        <end position="332"/>
    </location>
</feature>
<comment type="similarity">
    <text evidence="1">Belongs to the peptidase C1 family.</text>
</comment>
<dbReference type="InterPro" id="IPR025660">
    <property type="entry name" value="Pept_his_AS"/>
</dbReference>
<dbReference type="CDD" id="cd02248">
    <property type="entry name" value="Peptidase_C1A"/>
    <property type="match status" value="1"/>
</dbReference>
<dbReference type="SMART" id="SM00848">
    <property type="entry name" value="Inhibitor_I29"/>
    <property type="match status" value="1"/>
</dbReference>
<evidence type="ECO:0000256" key="6">
    <source>
        <dbReference type="SAM" id="SignalP"/>
    </source>
</evidence>
<evidence type="ECO:0000259" key="7">
    <source>
        <dbReference type="SMART" id="SM00645"/>
    </source>
</evidence>
<keyword evidence="6" id="KW-0732">Signal</keyword>
<evidence type="ECO:0000256" key="1">
    <source>
        <dbReference type="ARBA" id="ARBA00008455"/>
    </source>
</evidence>
<protein>
    <submittedName>
        <fullName evidence="9">Cathepsin L</fullName>
    </submittedName>
</protein>
<dbReference type="EMBL" id="MRZV01000419">
    <property type="protein sequence ID" value="PIK50455.1"/>
    <property type="molecule type" value="Genomic_DNA"/>
</dbReference>
<keyword evidence="5" id="KW-1015">Disulfide bond</keyword>
<dbReference type="InterPro" id="IPR039417">
    <property type="entry name" value="Peptidase_C1A_papain-like"/>
</dbReference>
<feature type="domain" description="Peptidase C1A papain C-terminal" evidence="7">
    <location>
        <begin position="124"/>
        <end position="331"/>
    </location>
</feature>
<sequence>MCEETNMMKSAVFLACVASALCFTIIDKGFDDTWEAWKQTHSKQYTKEEEDNRRKIWEDNLQKVSKHNTEHSLGLHSYTLGMNKYADLRVEEFVKITLMNRLKLNASSERKRIELLSSYAKLQLPNAVDWRDKGYVTPVKDQGQCGASWAFSATGSIEGQHARSVGTLTALSEQNLIDCVPSSGDAAFEYVKENGGIDTEESYPYEGQQGPCRFDPKHVGAKVTGYVDIPTGDEHALAIACATTGPIAVVIDASHGSFQLYESGVYDERSCSSTEVDHALLVVGYGTDPDGGDYWIVKNSWGLSWGQQGYIWMSRNKDNQCGIATAASYPTV</sequence>
<dbReference type="SUPFAM" id="SSF54001">
    <property type="entry name" value="Cysteine proteinases"/>
    <property type="match status" value="1"/>
</dbReference>
<dbReference type="InterPro" id="IPR000668">
    <property type="entry name" value="Peptidase_C1A_C"/>
</dbReference>
<dbReference type="AlphaFoldDB" id="A0A2G8KR61"/>
<proteinExistence type="inferred from homology"/>
<dbReference type="Pfam" id="PF08246">
    <property type="entry name" value="Inhibitor_I29"/>
    <property type="match status" value="1"/>
</dbReference>
<keyword evidence="10" id="KW-1185">Reference proteome</keyword>
<comment type="caution">
    <text evidence="9">The sequence shown here is derived from an EMBL/GenBank/DDBJ whole genome shotgun (WGS) entry which is preliminary data.</text>
</comment>
<dbReference type="PRINTS" id="PR00705">
    <property type="entry name" value="PAPAIN"/>
</dbReference>
<evidence type="ECO:0000256" key="5">
    <source>
        <dbReference type="ARBA" id="ARBA00023157"/>
    </source>
</evidence>
<dbReference type="OrthoDB" id="10253408at2759"/>
<dbReference type="GO" id="GO:0006508">
    <property type="term" value="P:proteolysis"/>
    <property type="evidence" value="ECO:0007669"/>
    <property type="project" value="UniProtKB-KW"/>
</dbReference>
<dbReference type="Gene3D" id="3.90.70.10">
    <property type="entry name" value="Cysteine proteinases"/>
    <property type="match status" value="1"/>
</dbReference>
<keyword evidence="4" id="KW-0788">Thiol protease</keyword>
<dbReference type="Proteomes" id="UP000230750">
    <property type="component" value="Unassembled WGS sequence"/>
</dbReference>
<dbReference type="InterPro" id="IPR038765">
    <property type="entry name" value="Papain-like_cys_pep_sf"/>
</dbReference>
<dbReference type="PANTHER" id="PTHR12411">
    <property type="entry name" value="CYSTEINE PROTEASE FAMILY C1-RELATED"/>
    <property type="match status" value="1"/>
</dbReference>
<evidence type="ECO:0000259" key="8">
    <source>
        <dbReference type="SMART" id="SM00848"/>
    </source>
</evidence>
<accession>A0A2G8KR61</accession>
<dbReference type="Pfam" id="PF00112">
    <property type="entry name" value="Peptidase_C1"/>
    <property type="match status" value="1"/>
</dbReference>
<keyword evidence="3" id="KW-0378">Hydrolase</keyword>